<dbReference type="HAMAP" id="MF_01968">
    <property type="entry name" value="Sirtuin_ClassU"/>
    <property type="match status" value="1"/>
</dbReference>
<name>A0AAC8WES1_FUSNP</name>
<evidence type="ECO:0000313" key="7">
    <source>
        <dbReference type="EMBL" id="ALM94007.1"/>
    </source>
</evidence>
<keyword evidence="3 4" id="KW-0520">NAD</keyword>
<dbReference type="Pfam" id="PF02146">
    <property type="entry name" value="SIR2"/>
    <property type="match status" value="1"/>
</dbReference>
<dbReference type="GO" id="GO:0070403">
    <property type="term" value="F:NAD+ binding"/>
    <property type="evidence" value="ECO:0007669"/>
    <property type="project" value="UniProtKB-UniRule"/>
</dbReference>
<feature type="binding site" evidence="4">
    <location>
        <position position="40"/>
    </location>
    <ligand>
        <name>NAD(+)</name>
        <dbReference type="ChEBI" id="CHEBI:57540"/>
    </ligand>
</feature>
<evidence type="ECO:0000256" key="1">
    <source>
        <dbReference type="ARBA" id="ARBA00022490"/>
    </source>
</evidence>
<sequence>MDAKRDEKILELVNILKNTKYLVFFGGAGTSTDSGVKDFRGKNGLYKTLYKDKYRPEEVLSSDFFYSHRDIFMEYVEKELNINGLKPNKGHMALVELEKMGILKAVITQNIDDLHQVSGNKNVLELHGSLKRWYCLGCGRTADRNFSCECGGIVRPDVTLYGENLNQAIVNEAIYQLGQADTLIVAGTSLTVYPAAYYLGYFRGKNLIIINDMDTQYDGKASLVIKDNFSYVMDKAVEGLKNSNMEKHKKIFKINYD</sequence>
<evidence type="ECO:0000256" key="3">
    <source>
        <dbReference type="ARBA" id="ARBA00023027"/>
    </source>
</evidence>
<feature type="active site" description="Proton acceptor" evidence="4 5">
    <location>
        <position position="127"/>
    </location>
</feature>
<dbReference type="GO" id="GO:0017136">
    <property type="term" value="F:histone deacetylase activity, NAD-dependent"/>
    <property type="evidence" value="ECO:0007669"/>
    <property type="project" value="TreeGrafter"/>
</dbReference>
<feature type="binding site" evidence="4">
    <location>
        <position position="112"/>
    </location>
    <ligand>
        <name>NAD(+)</name>
        <dbReference type="ChEBI" id="CHEBI:57540"/>
    </ligand>
</feature>
<dbReference type="SUPFAM" id="SSF52467">
    <property type="entry name" value="DHS-like NAD/FAD-binding domain"/>
    <property type="match status" value="1"/>
</dbReference>
<feature type="binding site" evidence="4">
    <location>
        <position position="39"/>
    </location>
    <ligand>
        <name>nicotinamide</name>
        <dbReference type="ChEBI" id="CHEBI:17154"/>
    </ligand>
</feature>
<feature type="binding site" evidence="4 5">
    <location>
        <position position="135"/>
    </location>
    <ligand>
        <name>Zn(2+)</name>
        <dbReference type="ChEBI" id="CHEBI:29105"/>
    </ligand>
</feature>
<dbReference type="InterPro" id="IPR050134">
    <property type="entry name" value="NAD-dep_sirtuin_deacylases"/>
</dbReference>
<evidence type="ECO:0000256" key="2">
    <source>
        <dbReference type="ARBA" id="ARBA00022679"/>
    </source>
</evidence>
<feature type="binding site" evidence="4">
    <location>
        <position position="32"/>
    </location>
    <ligand>
        <name>NAD(+)</name>
        <dbReference type="ChEBI" id="CHEBI:57540"/>
    </ligand>
</feature>
<dbReference type="GO" id="GO:0005737">
    <property type="term" value="C:cytoplasm"/>
    <property type="evidence" value="ECO:0007669"/>
    <property type="project" value="UniProtKB-SubCell"/>
</dbReference>
<evidence type="ECO:0000256" key="4">
    <source>
        <dbReference type="HAMAP-Rule" id="MF_01968"/>
    </source>
</evidence>
<dbReference type="PANTHER" id="PTHR11085:SF4">
    <property type="entry name" value="NAD-DEPENDENT PROTEIN DEACYLASE"/>
    <property type="match status" value="1"/>
</dbReference>
<dbReference type="InterPro" id="IPR026590">
    <property type="entry name" value="Ssirtuin_cat_dom"/>
</dbReference>
<dbReference type="Gene3D" id="3.40.50.1220">
    <property type="entry name" value="TPP-binding domain"/>
    <property type="match status" value="1"/>
</dbReference>
<organism evidence="7 8">
    <name type="scientific">Fusobacterium nucleatum subsp. polymorphum</name>
    <name type="common">Fusobacterium polymorphum</name>
    <dbReference type="NCBI Taxonomy" id="76857"/>
    <lineage>
        <taxon>Bacteria</taxon>
        <taxon>Fusobacteriati</taxon>
        <taxon>Fusobacteriota</taxon>
        <taxon>Fusobacteriia</taxon>
        <taxon>Fusobacteriales</taxon>
        <taxon>Fusobacteriaceae</taxon>
        <taxon>Fusobacterium</taxon>
    </lineage>
</organism>
<feature type="binding site" evidence="4">
    <location>
        <position position="39"/>
    </location>
    <ligand>
        <name>NAD(+)</name>
        <dbReference type="ChEBI" id="CHEBI:57540"/>
    </ligand>
</feature>
<feature type="binding site" evidence="4">
    <location>
        <position position="188"/>
    </location>
    <ligand>
        <name>NAD(+)</name>
        <dbReference type="ChEBI" id="CHEBI:57540"/>
    </ligand>
</feature>
<dbReference type="EMBL" id="CP013121">
    <property type="protein sequence ID" value="ALM94007.1"/>
    <property type="molecule type" value="Genomic_DNA"/>
</dbReference>
<keyword evidence="4 5" id="KW-0479">Metal-binding</keyword>
<feature type="binding site" evidence="4 5">
    <location>
        <position position="138"/>
    </location>
    <ligand>
        <name>Zn(2+)</name>
        <dbReference type="ChEBI" id="CHEBI:29105"/>
    </ligand>
</feature>
<dbReference type="InterPro" id="IPR028628">
    <property type="entry name" value="Sirtuin_class_U"/>
</dbReference>
<dbReference type="Proteomes" id="UP000067061">
    <property type="component" value="Chromosome"/>
</dbReference>
<feature type="binding site" evidence="4 5">
    <location>
        <position position="148"/>
    </location>
    <ligand>
        <name>Zn(2+)</name>
        <dbReference type="ChEBI" id="CHEBI:29105"/>
    </ligand>
</feature>
<gene>
    <name evidence="4" type="primary">cobB</name>
    <name evidence="7" type="ORF">RO02_05045</name>
</gene>
<feature type="binding site" evidence="4">
    <location>
        <position position="112"/>
    </location>
    <ligand>
        <name>nicotinamide</name>
        <dbReference type="ChEBI" id="CHEBI:17154"/>
    </ligand>
</feature>
<feature type="binding site" evidence="4">
    <location>
        <position position="111"/>
    </location>
    <ligand>
        <name>nicotinamide</name>
        <dbReference type="ChEBI" id="CHEBI:17154"/>
    </ligand>
</feature>
<dbReference type="RefSeq" id="WP_060496176.1">
    <property type="nucleotide sequence ID" value="NZ_CP013121.1"/>
</dbReference>
<reference evidence="7 8" key="1">
    <citation type="submission" date="2015-11" db="EMBL/GenBank/DDBJ databases">
        <authorList>
            <person name="Kook J.-K."/>
            <person name="Park S.-N."/>
            <person name="Lim Y.K."/>
            <person name="Jo E."/>
        </authorList>
    </citation>
    <scope>NUCLEOTIDE SEQUENCE [LARGE SCALE GENOMIC DNA]</scope>
    <source>
        <strain evidence="7 8">ChDC F306</strain>
    </source>
</reference>
<dbReference type="AlphaFoldDB" id="A0AAC8WES1"/>
<evidence type="ECO:0000256" key="5">
    <source>
        <dbReference type="PROSITE-ProRule" id="PRU00236"/>
    </source>
</evidence>
<dbReference type="PANTHER" id="PTHR11085">
    <property type="entry name" value="NAD-DEPENDENT PROTEIN DEACYLASE SIRTUIN-5, MITOCHONDRIAL-RELATED"/>
    <property type="match status" value="1"/>
</dbReference>
<protein>
    <recommendedName>
        <fullName evidence="4">NAD-dependent protein deacetylase</fullName>
        <ecNumber evidence="4">2.3.1.286</ecNumber>
    </recommendedName>
    <alternativeName>
        <fullName evidence="4">Regulatory protein SIR2 homolog</fullName>
    </alternativeName>
</protein>
<keyword evidence="2 4" id="KW-0808">Transferase</keyword>
<feature type="binding site" evidence="4">
    <location>
        <position position="211"/>
    </location>
    <ligand>
        <name>NAD(+)</name>
        <dbReference type="ChEBI" id="CHEBI:57540"/>
    </ligand>
</feature>
<feature type="binding site" evidence="4 5">
    <location>
        <position position="150"/>
    </location>
    <ligand>
        <name>Zn(2+)</name>
        <dbReference type="ChEBI" id="CHEBI:29105"/>
    </ligand>
</feature>
<dbReference type="EC" id="2.3.1.286" evidence="4"/>
<dbReference type="GO" id="GO:0008270">
    <property type="term" value="F:zinc ion binding"/>
    <property type="evidence" value="ECO:0007669"/>
    <property type="project" value="UniProtKB-UniRule"/>
</dbReference>
<feature type="binding site" evidence="4">
    <location>
        <position position="189"/>
    </location>
    <ligand>
        <name>NAD(+)</name>
        <dbReference type="ChEBI" id="CHEBI:57540"/>
    </ligand>
</feature>
<comment type="function">
    <text evidence="4">NAD-dependent protein deacetylase which modulates the activities of several enzymes which are inactive in their acetylated form.</text>
</comment>
<dbReference type="PROSITE" id="PS50305">
    <property type="entry name" value="SIRTUIN"/>
    <property type="match status" value="1"/>
</dbReference>
<dbReference type="InterPro" id="IPR026591">
    <property type="entry name" value="Sirtuin_cat_small_dom_sf"/>
</dbReference>
<dbReference type="Gene3D" id="3.30.1600.10">
    <property type="entry name" value="SIR2/SIRT2 'Small Domain"/>
    <property type="match status" value="1"/>
</dbReference>
<dbReference type="InterPro" id="IPR003000">
    <property type="entry name" value="Sirtuin"/>
</dbReference>
<feature type="binding site" evidence="4">
    <location>
        <position position="111"/>
    </location>
    <ligand>
        <name>NAD(+)</name>
        <dbReference type="ChEBI" id="CHEBI:57540"/>
    </ligand>
</feature>
<keyword evidence="1 4" id="KW-0963">Cytoplasm</keyword>
<feature type="binding site" evidence="4">
    <location>
        <position position="28"/>
    </location>
    <ligand>
        <name>NAD(+)</name>
        <dbReference type="ChEBI" id="CHEBI:57540"/>
    </ligand>
</feature>
<dbReference type="InterPro" id="IPR029035">
    <property type="entry name" value="DHS-like_NAD/FAD-binding_dom"/>
</dbReference>
<comment type="subcellular location">
    <subcellularLocation>
        <location evidence="4">Cytoplasm</location>
    </subcellularLocation>
</comment>
<comment type="cofactor">
    <cofactor evidence="4">
        <name>Zn(2+)</name>
        <dbReference type="ChEBI" id="CHEBI:29105"/>
    </cofactor>
    <text evidence="4">Binds 1 zinc ion per subunit.</text>
</comment>
<comment type="caution">
    <text evidence="4">Lacks conserved residue(s) required for the propagation of feature annotation.</text>
</comment>
<evidence type="ECO:0000313" key="8">
    <source>
        <dbReference type="Proteomes" id="UP000067061"/>
    </source>
</evidence>
<feature type="domain" description="Deacetylase sirtuin-type" evidence="6">
    <location>
        <begin position="2"/>
        <end position="251"/>
    </location>
</feature>
<feature type="binding site" evidence="4">
    <location>
        <position position="127"/>
    </location>
    <ligand>
        <name>NAD(+)</name>
        <dbReference type="ChEBI" id="CHEBI:57540"/>
    </ligand>
</feature>
<keyword evidence="4 5" id="KW-0862">Zinc</keyword>
<evidence type="ECO:0000259" key="6">
    <source>
        <dbReference type="PROSITE" id="PS50305"/>
    </source>
</evidence>
<dbReference type="NCBIfam" id="NF001752">
    <property type="entry name" value="PRK00481.1-1"/>
    <property type="match status" value="1"/>
</dbReference>
<feature type="binding site" evidence="4">
    <location>
        <position position="109"/>
    </location>
    <ligand>
        <name>NAD(+)</name>
        <dbReference type="ChEBI" id="CHEBI:57540"/>
    </ligand>
</feature>
<proteinExistence type="inferred from homology"/>
<accession>A0AAC8WES1</accession>
<comment type="catalytic activity">
    <reaction evidence="4">
        <text>N(6)-acetyl-L-lysyl-[protein] + NAD(+) + H2O = 2''-O-acetyl-ADP-D-ribose + nicotinamide + L-lysyl-[protein]</text>
        <dbReference type="Rhea" id="RHEA:43636"/>
        <dbReference type="Rhea" id="RHEA-COMP:9752"/>
        <dbReference type="Rhea" id="RHEA-COMP:10731"/>
        <dbReference type="ChEBI" id="CHEBI:15377"/>
        <dbReference type="ChEBI" id="CHEBI:17154"/>
        <dbReference type="ChEBI" id="CHEBI:29969"/>
        <dbReference type="ChEBI" id="CHEBI:57540"/>
        <dbReference type="ChEBI" id="CHEBI:61930"/>
        <dbReference type="ChEBI" id="CHEBI:83767"/>
        <dbReference type="EC" id="2.3.1.286"/>
    </reaction>
</comment>
<comment type="similarity">
    <text evidence="4">Belongs to the sirtuin family. Class U subfamily.</text>
</comment>